<dbReference type="EMBL" id="QPKB01000001">
    <property type="protein sequence ID" value="RWR74842.1"/>
    <property type="molecule type" value="Genomic_DNA"/>
</dbReference>
<feature type="signal peptide" evidence="2">
    <location>
        <begin position="1"/>
        <end position="25"/>
    </location>
</feature>
<dbReference type="InterPro" id="IPR006868">
    <property type="entry name" value="DUF630"/>
</dbReference>
<dbReference type="Proteomes" id="UP000283530">
    <property type="component" value="Unassembled WGS sequence"/>
</dbReference>
<organism evidence="5 6">
    <name type="scientific">Cinnamomum micranthum f. kanehirae</name>
    <dbReference type="NCBI Taxonomy" id="337451"/>
    <lineage>
        <taxon>Eukaryota</taxon>
        <taxon>Viridiplantae</taxon>
        <taxon>Streptophyta</taxon>
        <taxon>Embryophyta</taxon>
        <taxon>Tracheophyta</taxon>
        <taxon>Spermatophyta</taxon>
        <taxon>Magnoliopsida</taxon>
        <taxon>Magnoliidae</taxon>
        <taxon>Laurales</taxon>
        <taxon>Lauraceae</taxon>
        <taxon>Cinnamomum</taxon>
    </lineage>
</organism>
<keyword evidence="2" id="KW-0732">Signal</keyword>
<dbReference type="OrthoDB" id="694308at2759"/>
<dbReference type="PANTHER" id="PTHR21450">
    <property type="entry name" value="PROTEIN ALTERED PHOSPHATE STARVATION RESPONSE 1"/>
    <property type="match status" value="1"/>
</dbReference>
<evidence type="ECO:0000313" key="5">
    <source>
        <dbReference type="EMBL" id="RWR74842.1"/>
    </source>
</evidence>
<feature type="compositionally biased region" description="Polar residues" evidence="1">
    <location>
        <begin position="292"/>
        <end position="305"/>
    </location>
</feature>
<dbReference type="STRING" id="337451.A0A3S3MU06"/>
<evidence type="ECO:0000259" key="4">
    <source>
        <dbReference type="Pfam" id="PF04783"/>
    </source>
</evidence>
<feature type="compositionally biased region" description="Acidic residues" evidence="1">
    <location>
        <begin position="266"/>
        <end position="277"/>
    </location>
</feature>
<dbReference type="Pfam" id="PF04783">
    <property type="entry name" value="DUF630"/>
    <property type="match status" value="1"/>
</dbReference>
<feature type="compositionally biased region" description="Pro residues" evidence="1">
    <location>
        <begin position="197"/>
        <end position="206"/>
    </location>
</feature>
<feature type="compositionally biased region" description="Polar residues" evidence="1">
    <location>
        <begin position="174"/>
        <end position="186"/>
    </location>
</feature>
<name>A0A3S3MU06_9MAGN</name>
<feature type="region of interest" description="Disordered" evidence="1">
    <location>
        <begin position="174"/>
        <end position="206"/>
    </location>
</feature>
<protein>
    <submittedName>
        <fullName evidence="5">DUF632 domain-containing protein/DUF630 domain-containing protein</fullName>
    </submittedName>
</protein>
<evidence type="ECO:0000256" key="1">
    <source>
        <dbReference type="SAM" id="MobiDB-lite"/>
    </source>
</evidence>
<accession>A0A3S3MU06</accession>
<feature type="domain" description="DUF630" evidence="4">
    <location>
        <begin position="32"/>
        <end position="89"/>
    </location>
</feature>
<reference evidence="5 6" key="1">
    <citation type="journal article" date="2019" name="Nat. Plants">
        <title>Stout camphor tree genome fills gaps in understanding of flowering plant genome evolution.</title>
        <authorList>
            <person name="Chaw S.M."/>
            <person name="Liu Y.C."/>
            <person name="Wu Y.W."/>
            <person name="Wang H.Y."/>
            <person name="Lin C.I."/>
            <person name="Wu C.S."/>
            <person name="Ke H.M."/>
            <person name="Chang L.Y."/>
            <person name="Hsu C.Y."/>
            <person name="Yang H.T."/>
            <person name="Sudianto E."/>
            <person name="Hsu M.H."/>
            <person name="Wu K.P."/>
            <person name="Wang L.N."/>
            <person name="Leebens-Mack J.H."/>
            <person name="Tsai I.J."/>
        </authorList>
    </citation>
    <scope>NUCLEOTIDE SEQUENCE [LARGE SCALE GENOMIC DNA]</scope>
    <source>
        <strain evidence="6">cv. Chaw 1501</strain>
        <tissue evidence="5">Young leaves</tissue>
    </source>
</reference>
<dbReference type="AlphaFoldDB" id="A0A3S3MU06"/>
<evidence type="ECO:0000259" key="3">
    <source>
        <dbReference type="Pfam" id="PF04782"/>
    </source>
</evidence>
<gene>
    <name evidence="5" type="ORF">CKAN_00319000</name>
</gene>
<feature type="compositionally biased region" description="Basic and acidic residues" evidence="1">
    <location>
        <begin position="308"/>
        <end position="324"/>
    </location>
</feature>
<dbReference type="PANTHER" id="PTHR21450:SF6">
    <property type="entry name" value="EXPRESSED PROTEIN"/>
    <property type="match status" value="1"/>
</dbReference>
<keyword evidence="6" id="KW-1185">Reference proteome</keyword>
<sequence length="813" mass="91786">MFKSWSFYVLFQAFLTVSLLPTVACSFSFNKMGVAASKLDDDKALQLCRERRRLVRQALDGMCSLATAHIAYIQSLRNTGIALRKFAEPDAPVESSLGTSTSATPEPLALTDKSLSQFSYSSPSVSQHVETVEPLSPAASSPYSGRLRLNYMKTGGSSSATVEERAPILATATLMSSSGTPQNRTPRSAETRRSFEAPPPPPPPGPWDYFGLFHSIDNQFSFQDGNALNHELESADDIQRFREEEGIPDLEEGEKVAFIMRTGYDGSDEGYDDDDELSFQSSKRQNDRLDSFSPNASPKLQSIRSINKKPDHLNGENKMPKDNMDDASESETPDVTTSKSSPLVALPTDGNRGMEEERASQNTLAPKDFLSSMKEIEYLFFKASESGNKVSRMLEANKMQYRPIVPETKAQRSSVSTIFTTCLACFDDPEHIPQEHTTNAIKYLTWHRSTSSRSSSSRTPLSISKDNTEDSSGNLFNSFCMNSGSHASTLNRLYAWERKLYDEVKASGIIRREYDLKCKLLRQQDSKGESRYKIDKTRATVKDLHSRIRVAIHQITSISKRIEELRDKELQPQLEELIEGLSGMWEMMLESHKLQYRIILIAYNNRSSKISIQSESHRQATIHLVNELKVLSASFINWIGKHKFYLAAIDSWLKKCSSHQQQKSSRGRQSHSQFSHRRFVELEPPIFIICSEWLNVVEGLEVKRVADSIKELVAVTARYLPQQDETLRKNRSLTFSSVPWKADDSNGTVHIDRNEAMVDWNSGFPGLQSSLEGFFNELKDFANSSVKRYGDLRLKIEEAHKKYNEARMHSAIV</sequence>
<proteinExistence type="predicted"/>
<comment type="caution">
    <text evidence="5">The sequence shown here is derived from an EMBL/GenBank/DDBJ whole genome shotgun (WGS) entry which is preliminary data.</text>
</comment>
<dbReference type="InterPro" id="IPR006867">
    <property type="entry name" value="DUF632"/>
</dbReference>
<dbReference type="Pfam" id="PF04782">
    <property type="entry name" value="DUF632"/>
    <property type="match status" value="1"/>
</dbReference>
<evidence type="ECO:0000313" key="6">
    <source>
        <dbReference type="Proteomes" id="UP000283530"/>
    </source>
</evidence>
<feature type="region of interest" description="Disordered" evidence="1">
    <location>
        <begin position="266"/>
        <end position="362"/>
    </location>
</feature>
<feature type="chain" id="PRO_5018576679" evidence="2">
    <location>
        <begin position="26"/>
        <end position="813"/>
    </location>
</feature>
<evidence type="ECO:0000256" key="2">
    <source>
        <dbReference type="SAM" id="SignalP"/>
    </source>
</evidence>
<feature type="domain" description="DUF632" evidence="3">
    <location>
        <begin position="370"/>
        <end position="715"/>
    </location>
</feature>